<dbReference type="GO" id="GO:0010494">
    <property type="term" value="C:cytoplasmic stress granule"/>
    <property type="evidence" value="ECO:0000318"/>
    <property type="project" value="GO_Central"/>
</dbReference>
<organism evidence="2 3">
    <name type="scientific">Pristionchus pacificus</name>
    <name type="common">Parasitic nematode worm</name>
    <dbReference type="NCBI Taxonomy" id="54126"/>
    <lineage>
        <taxon>Eukaryota</taxon>
        <taxon>Metazoa</taxon>
        <taxon>Ecdysozoa</taxon>
        <taxon>Nematoda</taxon>
        <taxon>Chromadorea</taxon>
        <taxon>Rhabditida</taxon>
        <taxon>Rhabditina</taxon>
        <taxon>Diplogasteromorpha</taxon>
        <taxon>Diplogasteroidea</taxon>
        <taxon>Neodiplogasteridae</taxon>
        <taxon>Pristionchus</taxon>
    </lineage>
</organism>
<dbReference type="GO" id="GO:0051028">
    <property type="term" value="P:mRNA transport"/>
    <property type="evidence" value="ECO:0000318"/>
    <property type="project" value="GO_Central"/>
</dbReference>
<reference evidence="3" key="1">
    <citation type="journal article" date="2008" name="Nat. Genet.">
        <title>The Pristionchus pacificus genome provides a unique perspective on nematode lifestyle and parasitism.</title>
        <authorList>
            <person name="Dieterich C."/>
            <person name="Clifton S.W."/>
            <person name="Schuster L.N."/>
            <person name="Chinwalla A."/>
            <person name="Delehaunty K."/>
            <person name="Dinkelacker I."/>
            <person name="Fulton L."/>
            <person name="Fulton R."/>
            <person name="Godfrey J."/>
            <person name="Minx P."/>
            <person name="Mitreva M."/>
            <person name="Roeseler W."/>
            <person name="Tian H."/>
            <person name="Witte H."/>
            <person name="Yang S.P."/>
            <person name="Wilson R.K."/>
            <person name="Sommer R.J."/>
        </authorList>
    </citation>
    <scope>NUCLEOTIDE SEQUENCE [LARGE SCALE GENOMIC DNA]</scope>
    <source>
        <strain evidence="3">PS312</strain>
    </source>
</reference>
<dbReference type="InterPro" id="IPR004087">
    <property type="entry name" value="KH_dom"/>
</dbReference>
<sequence length="817" mass="90388">MDKDRSKYYDHALAWLVLRLGCTIFAVDYRLAPEHPYPAAVEDCEAAVTALSKRKLSEYGLTPNHICVMGDSAGGNLSAVISRRLREKKLIKCQVLIYPVTTVFGFSLPSYREYFSECAGSALLNPFSMARWILFYLDIDAKAANVQKLIAAEHTPSRGSSKVLDGVLSRYERVVDKYFPDERDEGRAYAKRLAAAGVEVEDRHYPKAYHVKVFEKAGYRAGKWSGVEPRHCEYGYIKVLINDVYYPATIKELAGAKIKASLSKFRNARFELLVAYKTSWRPDETVELAKVRLPPTNKIPERQYNTDDIVEARMSQVADEVEYFGWQRAKVVDIKHDFYKVRSLVLTDRTDVVRKEAVRPDGMNYIKGASITWKKDEILVPEDMRSYFKATDRYTAEFAKGIPGLHAEFDGSRLQIASATQEPLKRANMVSELHFKDLRQRLQLEQRAAEVRKRVSEATGAAAGPHVEDGNFVEEFDIPGDLVGLAIGAHGSNIMAARAIEGVVDIVSPPVLRNQSGAGSFKVVAETEEAAAKARSMLEYAVDQVEVPADMVGKVIGKKGSTIQEIIDKAGVVRVQIANEERTGGDDDGEPLSEVGQVVPFIFTGTRDALGHAKFLVEYHIAQMRATDEMRQVVDDLSRTAMSGSPTHYHYRDNNSRPWRGRGDSRGGYNNRGDDRGGRVMRGGGGFRGGRGGWRNNDNRDREGSPDRSGRDMDAPYRGGAPNRANGGHRGGRGGSGDVREDRDFGGKRNGNGGAGDYDNGRASQSQSGDEDDARPAGRRRYDDEGDEAPRRGSGRGRGGRGGRGRGRGAHRGANFD</sequence>
<feature type="region of interest" description="Disordered" evidence="1">
    <location>
        <begin position="641"/>
        <end position="817"/>
    </location>
</feature>
<feature type="compositionally biased region" description="Basic and acidic residues" evidence="1">
    <location>
        <begin position="697"/>
        <end position="715"/>
    </location>
</feature>
<evidence type="ECO:0000313" key="3">
    <source>
        <dbReference type="Proteomes" id="UP000005239"/>
    </source>
</evidence>
<accession>A0A2A6B4K0</accession>
<dbReference type="Gene3D" id="2.30.30.140">
    <property type="match status" value="1"/>
</dbReference>
<dbReference type="PANTHER" id="PTHR10603:SF7">
    <property type="entry name" value="FRAGILE X MESSENGER RIBONUCLEOPROTEIN 1 HOMOLOG"/>
    <property type="match status" value="1"/>
</dbReference>
<dbReference type="GO" id="GO:0003730">
    <property type="term" value="F:mRNA 3'-UTR binding"/>
    <property type="evidence" value="ECO:0000318"/>
    <property type="project" value="GO_Central"/>
</dbReference>
<dbReference type="GO" id="GO:0043488">
    <property type="term" value="P:regulation of mRNA stability"/>
    <property type="evidence" value="ECO:0000318"/>
    <property type="project" value="GO_Central"/>
</dbReference>
<gene>
    <name evidence="2" type="primary">WBGene00107094</name>
</gene>
<proteinExistence type="predicted"/>
<keyword evidence="3" id="KW-1185">Reference proteome</keyword>
<feature type="compositionally biased region" description="Basic and acidic residues" evidence="1">
    <location>
        <begin position="774"/>
        <end position="791"/>
    </location>
</feature>
<dbReference type="Gene3D" id="3.30.1370.10">
    <property type="entry name" value="K Homology domain, type 1"/>
    <property type="match status" value="2"/>
</dbReference>
<dbReference type="InterPro" id="IPR013094">
    <property type="entry name" value="AB_hydrolase_3"/>
</dbReference>
<evidence type="ECO:0000313" key="2">
    <source>
        <dbReference type="EnsemblMetazoa" id="PPA17540.1"/>
    </source>
</evidence>
<dbReference type="GO" id="GO:0099577">
    <property type="term" value="P:regulation of translation at presynapse, modulating synaptic transmission"/>
    <property type="evidence" value="ECO:0000318"/>
    <property type="project" value="GO_Central"/>
</dbReference>
<dbReference type="SUPFAM" id="SSF54791">
    <property type="entry name" value="Eukaryotic type KH-domain (KH-domain type I)"/>
    <property type="match status" value="2"/>
</dbReference>
<dbReference type="GO" id="GO:0045727">
    <property type="term" value="P:positive regulation of translation"/>
    <property type="evidence" value="ECO:0000318"/>
    <property type="project" value="GO_Central"/>
</dbReference>
<dbReference type="Pfam" id="PF07859">
    <property type="entry name" value="Abhydrolase_3"/>
    <property type="match status" value="1"/>
</dbReference>
<dbReference type="GO" id="GO:0048513">
    <property type="term" value="P:animal organ development"/>
    <property type="evidence" value="ECO:0000318"/>
    <property type="project" value="GO_Central"/>
</dbReference>
<dbReference type="InterPro" id="IPR004088">
    <property type="entry name" value="KH_dom_type_1"/>
</dbReference>
<feature type="compositionally biased region" description="Basic and acidic residues" evidence="1">
    <location>
        <begin position="738"/>
        <end position="747"/>
    </location>
</feature>
<evidence type="ECO:0000256" key="1">
    <source>
        <dbReference type="SAM" id="MobiDB-lite"/>
    </source>
</evidence>
<dbReference type="InterPro" id="IPR040148">
    <property type="entry name" value="FMR1"/>
</dbReference>
<protein>
    <submittedName>
        <fullName evidence="2">Hydrolase</fullName>
    </submittedName>
</protein>
<dbReference type="SUPFAM" id="SSF53474">
    <property type="entry name" value="alpha/beta-Hydrolases"/>
    <property type="match status" value="1"/>
</dbReference>
<dbReference type="Proteomes" id="UP000005239">
    <property type="component" value="Unassembled WGS sequence"/>
</dbReference>
<dbReference type="Pfam" id="PF17904">
    <property type="entry name" value="KH_9"/>
    <property type="match status" value="1"/>
</dbReference>
<dbReference type="GO" id="GO:0005634">
    <property type="term" value="C:nucleus"/>
    <property type="evidence" value="ECO:0000318"/>
    <property type="project" value="GO_Central"/>
</dbReference>
<dbReference type="InterPro" id="IPR029058">
    <property type="entry name" value="AB_hydrolase_fold"/>
</dbReference>
<accession>A0A8R1UDF3</accession>
<dbReference type="PROSITE" id="PS50084">
    <property type="entry name" value="KH_TYPE_1"/>
    <property type="match status" value="2"/>
</dbReference>
<dbReference type="InterPro" id="IPR040472">
    <property type="entry name" value="FMRP_KH0"/>
</dbReference>
<feature type="compositionally biased region" description="Basic and acidic residues" evidence="1">
    <location>
        <begin position="650"/>
        <end position="665"/>
    </location>
</feature>
<feature type="compositionally biased region" description="Gly residues" evidence="1">
    <location>
        <begin position="680"/>
        <end position="693"/>
    </location>
</feature>
<dbReference type="GO" id="GO:0048170">
    <property type="term" value="P:positive regulation of long-term neuronal synaptic plasticity"/>
    <property type="evidence" value="ECO:0000318"/>
    <property type="project" value="GO_Central"/>
</dbReference>
<name>A0A2A6B4K0_PRIPA</name>
<dbReference type="PANTHER" id="PTHR10603">
    <property type="entry name" value="FRAGILE X MENTAL RETARDATION SYNDROME-RELATED PROTEIN"/>
    <property type="match status" value="1"/>
</dbReference>
<feature type="compositionally biased region" description="Basic residues" evidence="1">
    <location>
        <begin position="793"/>
        <end position="811"/>
    </location>
</feature>
<dbReference type="InterPro" id="IPR036612">
    <property type="entry name" value="KH_dom_type_1_sf"/>
</dbReference>
<dbReference type="GO" id="GO:0016787">
    <property type="term" value="F:hydrolase activity"/>
    <property type="evidence" value="ECO:0007669"/>
    <property type="project" value="InterPro"/>
</dbReference>
<dbReference type="Gene3D" id="3.40.50.1820">
    <property type="entry name" value="alpha/beta hydrolase"/>
    <property type="match status" value="1"/>
</dbReference>
<dbReference type="GO" id="GO:0098793">
    <property type="term" value="C:presynapse"/>
    <property type="evidence" value="ECO:0007669"/>
    <property type="project" value="GOC"/>
</dbReference>
<dbReference type="Pfam" id="PF00013">
    <property type="entry name" value="KH_1"/>
    <property type="match status" value="1"/>
</dbReference>
<dbReference type="GO" id="GO:0045182">
    <property type="term" value="F:translation regulator activity"/>
    <property type="evidence" value="ECO:0000318"/>
    <property type="project" value="GO_Central"/>
</dbReference>
<reference evidence="2" key="2">
    <citation type="submission" date="2022-06" db="UniProtKB">
        <authorList>
            <consortium name="EnsemblMetazoa"/>
        </authorList>
    </citation>
    <scope>IDENTIFICATION</scope>
    <source>
        <strain evidence="2">PS312</strain>
    </source>
</reference>
<dbReference type="AlphaFoldDB" id="A0A2A6B4K0"/>
<dbReference type="CDD" id="cd22427">
    <property type="entry name" value="KH_I_FMR1_FXR_rpt3"/>
    <property type="match status" value="1"/>
</dbReference>
<dbReference type="SMART" id="SM00322">
    <property type="entry name" value="KH"/>
    <property type="match status" value="2"/>
</dbReference>
<dbReference type="GO" id="GO:0043005">
    <property type="term" value="C:neuron projection"/>
    <property type="evidence" value="ECO:0000318"/>
    <property type="project" value="GO_Central"/>
</dbReference>
<dbReference type="EnsemblMetazoa" id="PPA17540.1">
    <property type="protein sequence ID" value="PPA17540.1"/>
    <property type="gene ID" value="WBGene00107094"/>
</dbReference>